<evidence type="ECO:0000313" key="1">
    <source>
        <dbReference type="EMBL" id="XCD04071.1"/>
    </source>
</evidence>
<dbReference type="EMBL" id="PP511673">
    <property type="protein sequence ID" value="XCD06455.1"/>
    <property type="molecule type" value="Genomic_DNA"/>
</dbReference>
<organism evidence="1">
    <name type="scientific">Dulem virus 155</name>
    <dbReference type="NCBI Taxonomy" id="3145632"/>
    <lineage>
        <taxon>Viruses</taxon>
        <taxon>Monodnaviria</taxon>
        <taxon>Sangervirae</taxon>
        <taxon>Phixviricota</taxon>
        <taxon>Malgrandaviricetes</taxon>
        <taxon>Petitvirales</taxon>
        <taxon>Microviridae</taxon>
        <taxon>Microvirus</taxon>
    </lineage>
</organism>
<reference evidence="1" key="1">
    <citation type="submission" date="2024-03" db="EMBL/GenBank/DDBJ databases">
        <title>Diverse circular DNA viruses in blood, oral, and fecal samples of captive lemurs.</title>
        <authorList>
            <person name="Paietta E.N."/>
            <person name="Kraberger S."/>
            <person name="Lund M.C."/>
            <person name="Custer J.M."/>
            <person name="Vargas K.M."/>
            <person name="Ehmke E.E."/>
            <person name="Yoder A.D."/>
            <person name="Varsani A."/>
        </authorList>
    </citation>
    <scope>NUCLEOTIDE SEQUENCE</scope>
    <source>
        <strain evidence="1">Duke_21_81</strain>
        <strain evidence="2">Duke_24FS_88</strain>
        <strain evidence="3">Duke_25FS_107</strain>
        <strain evidence="4">Duke_26_70</strain>
    </source>
</reference>
<protein>
    <submittedName>
        <fullName evidence="1">Nonstructural protein</fullName>
    </submittedName>
</protein>
<proteinExistence type="predicted"/>
<dbReference type="EMBL" id="PP511561">
    <property type="protein sequence ID" value="XCD05455.1"/>
    <property type="molecule type" value="Genomic_DNA"/>
</dbReference>
<dbReference type="Pfam" id="PF20577">
    <property type="entry name" value="Phage_ORF5"/>
    <property type="match status" value="1"/>
</dbReference>
<evidence type="ECO:0000313" key="4">
    <source>
        <dbReference type="EMBL" id="XCD07030.1"/>
    </source>
</evidence>
<accession>A0AAU8AWV8</accession>
<evidence type="ECO:0000313" key="3">
    <source>
        <dbReference type="EMBL" id="XCD06455.1"/>
    </source>
</evidence>
<dbReference type="InterPro" id="IPR046781">
    <property type="entry name" value="Phage_ORF5"/>
</dbReference>
<dbReference type="EMBL" id="PP511419">
    <property type="protein sequence ID" value="XCD04071.1"/>
    <property type="molecule type" value="Genomic_DNA"/>
</dbReference>
<evidence type="ECO:0000313" key="2">
    <source>
        <dbReference type="EMBL" id="XCD05455.1"/>
    </source>
</evidence>
<dbReference type="EMBL" id="PP511741">
    <property type="protein sequence ID" value="XCD07030.1"/>
    <property type="molecule type" value="Genomic_DNA"/>
</dbReference>
<sequence>MIYGVYAIKDAKTTFMPANCDYNDASAIRNFEHACSDNTSLMQSHAKDFTLWRLGVYDNETGIITPEVPAVQLADGASVVKE</sequence>
<name>A0AAU8AWV8_9VIRU</name>